<accession>A0A0F9BTM4</accession>
<keyword evidence="1" id="KW-0472">Membrane</keyword>
<keyword evidence="1" id="KW-0812">Transmembrane</keyword>
<evidence type="ECO:0000256" key="1">
    <source>
        <dbReference type="SAM" id="Phobius"/>
    </source>
</evidence>
<sequence length="112" mass="12540">MNLSVVLNISSILLGIIGLSLYFIGKFEQNQRYNKTMRLLLDISTEVDRNEEKPGINMKNEKNSYSILKSRIMPLSDPLRKASIVLSKAFLCDGGSSSIFSILRMSLKLGLV</sequence>
<name>A0A0F9BTM4_9ZZZZ</name>
<organism evidence="2">
    <name type="scientific">marine sediment metagenome</name>
    <dbReference type="NCBI Taxonomy" id="412755"/>
    <lineage>
        <taxon>unclassified sequences</taxon>
        <taxon>metagenomes</taxon>
        <taxon>ecological metagenomes</taxon>
    </lineage>
</organism>
<gene>
    <name evidence="2" type="ORF">LCGC14_2487790</name>
</gene>
<protein>
    <submittedName>
        <fullName evidence="2">Uncharacterized protein</fullName>
    </submittedName>
</protein>
<proteinExistence type="predicted"/>
<comment type="caution">
    <text evidence="2">The sequence shown here is derived from an EMBL/GenBank/DDBJ whole genome shotgun (WGS) entry which is preliminary data.</text>
</comment>
<keyword evidence="1" id="KW-1133">Transmembrane helix</keyword>
<dbReference type="AlphaFoldDB" id="A0A0F9BTM4"/>
<evidence type="ECO:0000313" key="2">
    <source>
        <dbReference type="EMBL" id="KKL17217.1"/>
    </source>
</evidence>
<reference evidence="2" key="1">
    <citation type="journal article" date="2015" name="Nature">
        <title>Complex archaea that bridge the gap between prokaryotes and eukaryotes.</title>
        <authorList>
            <person name="Spang A."/>
            <person name="Saw J.H."/>
            <person name="Jorgensen S.L."/>
            <person name="Zaremba-Niedzwiedzka K."/>
            <person name="Martijn J."/>
            <person name="Lind A.E."/>
            <person name="van Eijk R."/>
            <person name="Schleper C."/>
            <person name="Guy L."/>
            <person name="Ettema T.J."/>
        </authorList>
    </citation>
    <scope>NUCLEOTIDE SEQUENCE</scope>
</reference>
<dbReference type="EMBL" id="LAZR01039344">
    <property type="protein sequence ID" value="KKL17217.1"/>
    <property type="molecule type" value="Genomic_DNA"/>
</dbReference>
<feature type="transmembrane region" description="Helical" evidence="1">
    <location>
        <begin position="6"/>
        <end position="25"/>
    </location>
</feature>